<dbReference type="Proteomes" id="UP001213681">
    <property type="component" value="Unassembled WGS sequence"/>
</dbReference>
<keyword evidence="3" id="KW-1185">Reference proteome</keyword>
<reference evidence="2" key="2">
    <citation type="journal article" date="2023" name="IMA Fungus">
        <title>Comparative genomic study of the Penicillium genus elucidates a diverse pangenome and 15 lateral gene transfer events.</title>
        <authorList>
            <person name="Petersen C."/>
            <person name="Sorensen T."/>
            <person name="Nielsen M.R."/>
            <person name="Sondergaard T.E."/>
            <person name="Sorensen J.L."/>
            <person name="Fitzpatrick D.A."/>
            <person name="Frisvad J.C."/>
            <person name="Nielsen K.L."/>
        </authorList>
    </citation>
    <scope>NUCLEOTIDE SEQUENCE</scope>
    <source>
        <strain evidence="2">IBT 16125</strain>
    </source>
</reference>
<comment type="caution">
    <text evidence="2">The sequence shown here is derived from an EMBL/GenBank/DDBJ whole genome shotgun (WGS) entry which is preliminary data.</text>
</comment>
<reference evidence="2" key="1">
    <citation type="submission" date="2022-12" db="EMBL/GenBank/DDBJ databases">
        <authorList>
            <person name="Petersen C."/>
        </authorList>
    </citation>
    <scope>NUCLEOTIDE SEQUENCE</scope>
    <source>
        <strain evidence="2">IBT 16125</strain>
    </source>
</reference>
<evidence type="ECO:0000313" key="2">
    <source>
        <dbReference type="EMBL" id="KAJ5449745.1"/>
    </source>
</evidence>
<evidence type="ECO:0000256" key="1">
    <source>
        <dbReference type="SAM" id="SignalP"/>
    </source>
</evidence>
<name>A0AAD6C489_9EURO</name>
<keyword evidence="1" id="KW-0732">Signal</keyword>
<evidence type="ECO:0000313" key="3">
    <source>
        <dbReference type="Proteomes" id="UP001213681"/>
    </source>
</evidence>
<dbReference type="EMBL" id="JAPVEA010000006">
    <property type="protein sequence ID" value="KAJ5449745.1"/>
    <property type="molecule type" value="Genomic_DNA"/>
</dbReference>
<organism evidence="2 3">
    <name type="scientific">Penicillium daleae</name>
    <dbReference type="NCBI Taxonomy" id="63821"/>
    <lineage>
        <taxon>Eukaryota</taxon>
        <taxon>Fungi</taxon>
        <taxon>Dikarya</taxon>
        <taxon>Ascomycota</taxon>
        <taxon>Pezizomycotina</taxon>
        <taxon>Eurotiomycetes</taxon>
        <taxon>Eurotiomycetidae</taxon>
        <taxon>Eurotiales</taxon>
        <taxon>Aspergillaceae</taxon>
        <taxon>Penicillium</taxon>
    </lineage>
</organism>
<protein>
    <submittedName>
        <fullName evidence="2">Uncharacterized protein</fullName>
    </submittedName>
</protein>
<feature type="signal peptide" evidence="1">
    <location>
        <begin position="1"/>
        <end position="24"/>
    </location>
</feature>
<dbReference type="AlphaFoldDB" id="A0AAD6C489"/>
<proteinExistence type="predicted"/>
<sequence>MAPFSGDGVLWLCLGVSLFFAVRGIVSDLRQVVDLTEIKHVEKDDKIISEGTEEALRLDTLLKLSKSTSYDLRSSALRIISARSTSGDTRNLLLEDVASQSKIRQTRALTALHFLVTNRALSRTSVCAQLRDLQTYTALVDCLCNLLKEHTQETSTTNSPILPKTRPIGELKALQILNILLPANIPSALEAGVVSRWLSKYPFPCALDDTPSRREDVVLLMKTWWADDAVMSSIFGTLATHADGIKQLRKHGLMGSMIEEADHDDDDDDDDDADGDVWMVDGDDTAGSIQQGPSRRVLEVNYQEQALRRVRREAMVLSESGRPWGHEDIIQRPIQDDSA</sequence>
<gene>
    <name evidence="2" type="ORF">N7458_006194</name>
</gene>
<feature type="chain" id="PRO_5042230524" evidence="1">
    <location>
        <begin position="25"/>
        <end position="339"/>
    </location>
</feature>
<dbReference type="GeneID" id="81599819"/>
<dbReference type="RefSeq" id="XP_056765280.1">
    <property type="nucleotide sequence ID" value="XM_056909576.1"/>
</dbReference>
<accession>A0AAD6C489</accession>